<dbReference type="OrthoDB" id="443543at2759"/>
<dbReference type="Proteomes" id="UP000649617">
    <property type="component" value="Unassembled WGS sequence"/>
</dbReference>
<comment type="caution">
    <text evidence="1">The sequence shown here is derived from an EMBL/GenBank/DDBJ whole genome shotgun (WGS) entry which is preliminary data.</text>
</comment>
<protein>
    <submittedName>
        <fullName evidence="1">Nipblb protein</fullName>
    </submittedName>
</protein>
<dbReference type="EMBL" id="CAJNIZ010043637">
    <property type="protein sequence ID" value="CAE7664937.1"/>
    <property type="molecule type" value="Genomic_DNA"/>
</dbReference>
<sequence>MVQLHVHDPMSWHKAELSARVTWIGWAFDFEHFVVQLDPAKLARLLALLRQLQSSPKCTVTVLEKLTGKLLWLSNLFSALRPSLAPLYLDQHNPVVRMWADLAASPCPFRSLFLRPLFVCEAFADACADSSLAGLGGFVRLPDGRQACFACSFSPTQLADMFSWFPSDTSPQHCIAVWEMLVQVGLLWTLSVLLPPGHAPFHVVFRTDNSPSQSAAWKGLSLARGMRQFLRSFNVLQDAVRISVHLDSVPGFLNDAAEIFTVPWTSFPASPSLEFDPSSDLMSAFVAAELNFLMALFPSGSSSLLNCLWIPGHQKCS</sequence>
<evidence type="ECO:0000313" key="2">
    <source>
        <dbReference type="Proteomes" id="UP000649617"/>
    </source>
</evidence>
<gene>
    <name evidence="1" type="primary">nipblb</name>
    <name evidence="1" type="ORF">SPIL2461_LOCUS18163</name>
</gene>
<evidence type="ECO:0000313" key="1">
    <source>
        <dbReference type="EMBL" id="CAE7664937.1"/>
    </source>
</evidence>
<name>A0A812W6P2_SYMPI</name>
<keyword evidence="2" id="KW-1185">Reference proteome</keyword>
<reference evidence="1" key="1">
    <citation type="submission" date="2021-02" db="EMBL/GenBank/DDBJ databases">
        <authorList>
            <person name="Dougan E. K."/>
            <person name="Rhodes N."/>
            <person name="Thang M."/>
            <person name="Chan C."/>
        </authorList>
    </citation>
    <scope>NUCLEOTIDE SEQUENCE</scope>
</reference>
<dbReference type="AlphaFoldDB" id="A0A812W6P2"/>
<organism evidence="1 2">
    <name type="scientific">Symbiodinium pilosum</name>
    <name type="common">Dinoflagellate</name>
    <dbReference type="NCBI Taxonomy" id="2952"/>
    <lineage>
        <taxon>Eukaryota</taxon>
        <taxon>Sar</taxon>
        <taxon>Alveolata</taxon>
        <taxon>Dinophyceae</taxon>
        <taxon>Suessiales</taxon>
        <taxon>Symbiodiniaceae</taxon>
        <taxon>Symbiodinium</taxon>
    </lineage>
</organism>
<proteinExistence type="predicted"/>
<accession>A0A812W6P2</accession>